<dbReference type="EMBL" id="CP022383">
    <property type="protein sequence ID" value="ATA79094.1"/>
    <property type="molecule type" value="Genomic_DNA"/>
</dbReference>
<evidence type="ECO:0000313" key="2">
    <source>
        <dbReference type="EMBL" id="ATA79094.1"/>
    </source>
</evidence>
<feature type="signal peptide" evidence="1">
    <location>
        <begin position="1"/>
        <end position="21"/>
    </location>
</feature>
<reference evidence="3" key="1">
    <citation type="submission" date="2017-06" db="EMBL/GenBank/DDBJ databases">
        <title>Capnocytophaga spp. assemblies.</title>
        <authorList>
            <person name="Gulvik C.A."/>
        </authorList>
    </citation>
    <scope>NUCLEOTIDE SEQUENCE [LARGE SCALE GENOMIC DNA]</scope>
    <source>
        <strain evidence="3">H4486</strain>
    </source>
</reference>
<dbReference type="Proteomes" id="UP000217334">
    <property type="component" value="Chromosome"/>
</dbReference>
<evidence type="ECO:0000313" key="3">
    <source>
        <dbReference type="Proteomes" id="UP000217334"/>
    </source>
</evidence>
<proteinExistence type="predicted"/>
<sequence length="402" mass="44741">MKHLKQFLAIALALVLLNACKKDDNNGIATEPLNITLHLQAPDKVTITHYGTLTLTLTELNKNEKVEKVYHNTTTNDFQLSIPVGSYEVRATGTVSYTQSSTTFAGEVTTLIPKLNILTATTYSLPITLKTIVSDDDKDLLIEEIFITGTTTPQGKQYLDDSYFKIYNPTSRVLYADGLLLVQSAFQTNDKQTYTPNIMNQAFTANAVYQIPGNGKQYPVAAGESIIIALTAINHKELNSNSIDLKKANFEIKDEADDEDPDNAAVPNMFIKFEDAVINHQAINAFALARMPKGVTELEKYSYTYKDESGFDSEGDAVKIPNTWIIDAVNLAQKEDFQWLVTDVSLDSGWTYASESQGDASRYRKGVRRKVTSQQNGHRVLKDTNNSTEDFDARVTPSLFNF</sequence>
<dbReference type="RefSeq" id="WP_095901075.1">
    <property type="nucleotide sequence ID" value="NZ_CP022383.1"/>
</dbReference>
<gene>
    <name evidence="2" type="ORF">CGC59_05085</name>
</gene>
<name>A0A250F1Q6_CAPSP</name>
<dbReference type="AlphaFoldDB" id="A0A250F1Q6"/>
<dbReference type="InterPro" id="IPR032627">
    <property type="entry name" value="DUF4876"/>
</dbReference>
<evidence type="ECO:0000256" key="1">
    <source>
        <dbReference type="SAM" id="SignalP"/>
    </source>
</evidence>
<protein>
    <submittedName>
        <fullName evidence="2">DUF4876 domain-containing protein</fullName>
    </submittedName>
</protein>
<accession>A0A250F1Q6</accession>
<keyword evidence="1" id="KW-0732">Signal</keyword>
<organism evidence="2 3">
    <name type="scientific">Capnocytophaga sputigena</name>
    <dbReference type="NCBI Taxonomy" id="1019"/>
    <lineage>
        <taxon>Bacteria</taxon>
        <taxon>Pseudomonadati</taxon>
        <taxon>Bacteroidota</taxon>
        <taxon>Flavobacteriia</taxon>
        <taxon>Flavobacteriales</taxon>
        <taxon>Flavobacteriaceae</taxon>
        <taxon>Capnocytophaga</taxon>
    </lineage>
</organism>
<dbReference type="Pfam" id="PF16215">
    <property type="entry name" value="DUF4876"/>
    <property type="match status" value="1"/>
</dbReference>
<feature type="chain" id="PRO_5012603181" evidence="1">
    <location>
        <begin position="22"/>
        <end position="402"/>
    </location>
</feature>